<dbReference type="OrthoDB" id="6387823at2"/>
<accession>A0A432YET1</accession>
<name>A0A432YET1_9GAMM</name>
<comment type="caution">
    <text evidence="1">The sequence shown here is derived from an EMBL/GenBank/DDBJ whole genome shotgun (WGS) entry which is preliminary data.</text>
</comment>
<evidence type="ECO:0000313" key="1">
    <source>
        <dbReference type="EMBL" id="RUO59462.1"/>
    </source>
</evidence>
<organism evidence="1 2">
    <name type="scientific">Pseudidiomarina insulisalsae</name>
    <dbReference type="NCBI Taxonomy" id="575789"/>
    <lineage>
        <taxon>Bacteria</taxon>
        <taxon>Pseudomonadati</taxon>
        <taxon>Pseudomonadota</taxon>
        <taxon>Gammaproteobacteria</taxon>
        <taxon>Alteromonadales</taxon>
        <taxon>Idiomarinaceae</taxon>
        <taxon>Pseudidiomarina</taxon>
    </lineage>
</organism>
<dbReference type="AlphaFoldDB" id="A0A432YET1"/>
<evidence type="ECO:0008006" key="3">
    <source>
        <dbReference type="Google" id="ProtNLM"/>
    </source>
</evidence>
<proteinExistence type="predicted"/>
<protein>
    <recommendedName>
        <fullName evidence="3">Lipoprotein</fullName>
    </recommendedName>
</protein>
<dbReference type="EMBL" id="PIPY01000008">
    <property type="protein sequence ID" value="RUO59462.1"/>
    <property type="molecule type" value="Genomic_DNA"/>
</dbReference>
<gene>
    <name evidence="1" type="ORF">CWI71_08530</name>
</gene>
<dbReference type="Proteomes" id="UP000288259">
    <property type="component" value="Unassembled WGS sequence"/>
</dbReference>
<evidence type="ECO:0000313" key="2">
    <source>
        <dbReference type="Proteomes" id="UP000288259"/>
    </source>
</evidence>
<dbReference type="PROSITE" id="PS51257">
    <property type="entry name" value="PROKAR_LIPOPROTEIN"/>
    <property type="match status" value="1"/>
</dbReference>
<dbReference type="RefSeq" id="WP_126754848.1">
    <property type="nucleotide sequence ID" value="NZ_PIPY01000008.1"/>
</dbReference>
<keyword evidence="2" id="KW-1185">Reference proteome</keyword>
<reference evidence="2" key="1">
    <citation type="journal article" date="2018" name="Front. Microbiol.">
        <title>Genome-Based Analysis Reveals the Taxonomy and Diversity of the Family Idiomarinaceae.</title>
        <authorList>
            <person name="Liu Y."/>
            <person name="Lai Q."/>
            <person name="Shao Z."/>
        </authorList>
    </citation>
    <scope>NUCLEOTIDE SEQUENCE [LARGE SCALE GENOMIC DNA]</scope>
    <source>
        <strain evidence="2">CVS-6</strain>
    </source>
</reference>
<sequence length="73" mass="8779">MSQKLAWVMISGLLLSGCSAAGWYYSWQDERLERCRELHSESQRMECERRATESYEEYQRKRQQVLKDAEKKT</sequence>